<dbReference type="Proteomes" id="UP000596117">
    <property type="component" value="Chromosome"/>
</dbReference>
<sequence>MTLHLDPIPDRHPRLIVWCGWFRRAGWPVRDIAKLFNISIGELIEAGVEP</sequence>
<dbReference type="RefSeq" id="WP_164917946.1">
    <property type="nucleotide sequence ID" value="NZ_BJNC01000017.1"/>
</dbReference>
<reference evidence="1 2" key="1">
    <citation type="submission" date="2020-12" db="EMBL/GenBank/DDBJ databases">
        <title>FDA dAtabase for Regulatory Grade micrObial Sequences (FDA-ARGOS): Supporting development and validation of Infectious Disease Dx tests.</title>
        <authorList>
            <person name="Kerrigan L."/>
            <person name="Long C."/>
            <person name="Tallon L."/>
            <person name="Sadzewicz L."/>
            <person name="Zhao X."/>
            <person name="Boylan J."/>
            <person name="Ott S."/>
            <person name="Bowen H."/>
            <person name="Vavikolanu K."/>
            <person name="Mehta A."/>
            <person name="Aluvathingal J."/>
            <person name="Nadendla S."/>
            <person name="Yan Y."/>
            <person name="Sichtig H."/>
        </authorList>
    </citation>
    <scope>NUCLEOTIDE SEQUENCE [LARGE SCALE GENOMIC DNA]</scope>
    <source>
        <strain evidence="1 2">FDAARGOS_1026</strain>
    </source>
</reference>
<keyword evidence="2" id="KW-1185">Reference proteome</keyword>
<organism evidence="1 2">
    <name type="scientific">Brevundimonas diminuta</name>
    <name type="common">Pseudomonas diminuta</name>
    <dbReference type="NCBI Taxonomy" id="293"/>
    <lineage>
        <taxon>Bacteria</taxon>
        <taxon>Pseudomonadati</taxon>
        <taxon>Pseudomonadota</taxon>
        <taxon>Alphaproteobacteria</taxon>
        <taxon>Caulobacterales</taxon>
        <taxon>Caulobacteraceae</taxon>
        <taxon>Brevundimonas</taxon>
    </lineage>
</organism>
<gene>
    <name evidence="1" type="ORF">I6H83_02495</name>
</gene>
<evidence type="ECO:0000313" key="2">
    <source>
        <dbReference type="Proteomes" id="UP000596117"/>
    </source>
</evidence>
<name>A0A7T4GKV6_BREDI</name>
<dbReference type="EMBL" id="CP066026">
    <property type="protein sequence ID" value="QQB90717.1"/>
    <property type="molecule type" value="Genomic_DNA"/>
</dbReference>
<evidence type="ECO:0000313" key="1">
    <source>
        <dbReference type="EMBL" id="QQB90717.1"/>
    </source>
</evidence>
<protein>
    <submittedName>
        <fullName evidence="1">Uncharacterized protein</fullName>
    </submittedName>
</protein>
<accession>A0A7T4GKV6</accession>
<proteinExistence type="predicted"/>